<dbReference type="EMBL" id="JBHLZP010000051">
    <property type="protein sequence ID" value="MFB9832524.1"/>
    <property type="molecule type" value="Genomic_DNA"/>
</dbReference>
<dbReference type="InterPro" id="IPR002734">
    <property type="entry name" value="RibDG_C"/>
</dbReference>
<comment type="caution">
    <text evidence="2">The sequence shown here is derived from an EMBL/GenBank/DDBJ whole genome shotgun (WGS) entry which is preliminary data.</text>
</comment>
<dbReference type="Proteomes" id="UP001589627">
    <property type="component" value="Unassembled WGS sequence"/>
</dbReference>
<dbReference type="InterPro" id="IPR024072">
    <property type="entry name" value="DHFR-like_dom_sf"/>
</dbReference>
<sequence length="210" mass="22751">MATVISSFCTSLDGFVARLDDSVGPLFDWHHSGDVEVRPPGYPLTLRVSEASARHWREMIERRGAFVCGRRLFDHTRGWGGRPPLGVPTFVVSHRPPPDDWPERTEAPYAFVGDLESAVAKAAAAAGEGIVSVAGANLAQQCLRAGLLDEVWIDLVPVLLGEGIRYLDGVAEARLSGPTVIEGTGVTHLRYRVERRSGQVTGEGGKPSRR</sequence>
<organism evidence="2 3">
    <name type="scientific">Actinoallomurus acaciae</name>
    <dbReference type="NCBI Taxonomy" id="502577"/>
    <lineage>
        <taxon>Bacteria</taxon>
        <taxon>Bacillati</taxon>
        <taxon>Actinomycetota</taxon>
        <taxon>Actinomycetes</taxon>
        <taxon>Streptosporangiales</taxon>
        <taxon>Thermomonosporaceae</taxon>
        <taxon>Actinoallomurus</taxon>
    </lineage>
</organism>
<evidence type="ECO:0000313" key="3">
    <source>
        <dbReference type="Proteomes" id="UP001589627"/>
    </source>
</evidence>
<name>A0ABV5YBX2_9ACTN</name>
<dbReference type="SUPFAM" id="SSF53597">
    <property type="entry name" value="Dihydrofolate reductase-like"/>
    <property type="match status" value="1"/>
</dbReference>
<proteinExistence type="predicted"/>
<feature type="domain" description="Bacterial bifunctional deaminase-reductase C-terminal" evidence="1">
    <location>
        <begin position="3"/>
        <end position="170"/>
    </location>
</feature>
<evidence type="ECO:0000313" key="2">
    <source>
        <dbReference type="EMBL" id="MFB9832524.1"/>
    </source>
</evidence>
<gene>
    <name evidence="2" type="ORF">ACFFNX_10030</name>
</gene>
<protein>
    <submittedName>
        <fullName evidence="2">Dihydrofolate reductase family protein</fullName>
    </submittedName>
</protein>
<dbReference type="RefSeq" id="WP_378198394.1">
    <property type="nucleotide sequence ID" value="NZ_JBHLZP010000051.1"/>
</dbReference>
<evidence type="ECO:0000259" key="1">
    <source>
        <dbReference type="Pfam" id="PF01872"/>
    </source>
</evidence>
<accession>A0ABV5YBX2</accession>
<reference evidence="2 3" key="1">
    <citation type="submission" date="2024-09" db="EMBL/GenBank/DDBJ databases">
        <authorList>
            <person name="Sun Q."/>
            <person name="Mori K."/>
        </authorList>
    </citation>
    <scope>NUCLEOTIDE SEQUENCE [LARGE SCALE GENOMIC DNA]</scope>
    <source>
        <strain evidence="2 3">TBRC 0563</strain>
    </source>
</reference>
<keyword evidence="3" id="KW-1185">Reference proteome</keyword>
<dbReference type="Gene3D" id="3.40.430.10">
    <property type="entry name" value="Dihydrofolate Reductase, subunit A"/>
    <property type="match status" value="1"/>
</dbReference>
<dbReference type="Pfam" id="PF01872">
    <property type="entry name" value="RibD_C"/>
    <property type="match status" value="1"/>
</dbReference>